<dbReference type="GO" id="GO:0016042">
    <property type="term" value="P:lipid catabolic process"/>
    <property type="evidence" value="ECO:0007669"/>
    <property type="project" value="InterPro"/>
</dbReference>
<dbReference type="RefSeq" id="WP_040754283.1">
    <property type="nucleotide sequence ID" value="NZ_JACHIT010000002.1"/>
</dbReference>
<dbReference type="Gene3D" id="1.10.260.130">
    <property type="match status" value="1"/>
</dbReference>
<sequence>MKTSLAVAVTVLVSSTVLLAGQTATAQPPTPETAPALPGAAGPSPLQQWIDDAIPAPPLTPAPHDDQQTALWRAVLSSPTGDPTFDAWPPDLDRLAPGDITETRDTTATTATLMATPIGRAQLLKFRSTSASGAPSFGTATLITPAAPWTGPGPQPVEVNALPINSLGTHCTPGFQMSHGVLEKPNTDLAVFMPSIWWALAQGHAVLVPDHEGPLMAYAEPNVAGHVILDSIRATRTVNSNAFGDSRFVISGYSGGAIASYATAMLLSEYAPELAEVVVGAAAGGVVTDNRDVAHRFNGNISSGILLSVALAVAREHPEMVGHMNHLAQWVASSPVKDICGDADGPLGVVGFPMDVAANIGDSLNGPFADAMFDRLDLADRTSAVPLYIYHGAHDPWIPLEDAQRTAHQQCGRGVPAVFRVVPGEHLIGYVTGSPGLDDWILARLRGEPAPSDC</sequence>
<feature type="chain" id="PRO_5038776187" description="Secretory lipase" evidence="2">
    <location>
        <begin position="21"/>
        <end position="454"/>
    </location>
</feature>
<gene>
    <name evidence="3" type="ORF">BJY24_005464</name>
</gene>
<evidence type="ECO:0000256" key="2">
    <source>
        <dbReference type="SAM" id="SignalP"/>
    </source>
</evidence>
<dbReference type="PANTHER" id="PTHR34853">
    <property type="match status" value="1"/>
</dbReference>
<comment type="caution">
    <text evidence="3">The sequence shown here is derived from an EMBL/GenBank/DDBJ whole genome shotgun (WGS) entry which is preliminary data.</text>
</comment>
<keyword evidence="2" id="KW-0732">Signal</keyword>
<dbReference type="Proteomes" id="UP000540412">
    <property type="component" value="Unassembled WGS sequence"/>
</dbReference>
<dbReference type="SUPFAM" id="SSF53474">
    <property type="entry name" value="alpha/beta-Hydrolases"/>
    <property type="match status" value="1"/>
</dbReference>
<protein>
    <recommendedName>
        <fullName evidence="5">Secretory lipase</fullName>
    </recommendedName>
</protein>
<evidence type="ECO:0008006" key="5">
    <source>
        <dbReference type="Google" id="ProtNLM"/>
    </source>
</evidence>
<dbReference type="Gene3D" id="3.40.50.1820">
    <property type="entry name" value="alpha/beta hydrolase"/>
    <property type="match status" value="1"/>
</dbReference>
<feature type="compositionally biased region" description="Low complexity" evidence="1">
    <location>
        <begin position="24"/>
        <end position="47"/>
    </location>
</feature>
<dbReference type="PANTHER" id="PTHR34853:SF1">
    <property type="entry name" value="LIPASE 5"/>
    <property type="match status" value="1"/>
</dbReference>
<dbReference type="GO" id="GO:0004806">
    <property type="term" value="F:triacylglycerol lipase activity"/>
    <property type="evidence" value="ECO:0007669"/>
    <property type="project" value="InterPro"/>
</dbReference>
<dbReference type="EMBL" id="JACHIT010000002">
    <property type="protein sequence ID" value="MBB5916552.1"/>
    <property type="molecule type" value="Genomic_DNA"/>
</dbReference>
<keyword evidence="4" id="KW-1185">Reference proteome</keyword>
<name>A0A7W9PI17_9NOCA</name>
<evidence type="ECO:0000313" key="4">
    <source>
        <dbReference type="Proteomes" id="UP000540412"/>
    </source>
</evidence>
<feature type="signal peptide" evidence="2">
    <location>
        <begin position="1"/>
        <end position="20"/>
    </location>
</feature>
<feature type="region of interest" description="Disordered" evidence="1">
    <location>
        <begin position="24"/>
        <end position="65"/>
    </location>
</feature>
<dbReference type="Pfam" id="PF03583">
    <property type="entry name" value="LIP"/>
    <property type="match status" value="1"/>
</dbReference>
<dbReference type="InterPro" id="IPR005152">
    <property type="entry name" value="Lipase_secreted"/>
</dbReference>
<proteinExistence type="predicted"/>
<dbReference type="AlphaFoldDB" id="A0A7W9PI17"/>
<organism evidence="3 4">
    <name type="scientific">Nocardia transvalensis</name>
    <dbReference type="NCBI Taxonomy" id="37333"/>
    <lineage>
        <taxon>Bacteria</taxon>
        <taxon>Bacillati</taxon>
        <taxon>Actinomycetota</taxon>
        <taxon>Actinomycetes</taxon>
        <taxon>Mycobacteriales</taxon>
        <taxon>Nocardiaceae</taxon>
        <taxon>Nocardia</taxon>
    </lineage>
</organism>
<evidence type="ECO:0000256" key="1">
    <source>
        <dbReference type="SAM" id="MobiDB-lite"/>
    </source>
</evidence>
<dbReference type="InterPro" id="IPR029058">
    <property type="entry name" value="AB_hydrolase_fold"/>
</dbReference>
<evidence type="ECO:0000313" key="3">
    <source>
        <dbReference type="EMBL" id="MBB5916552.1"/>
    </source>
</evidence>
<accession>A0A7W9PI17</accession>
<reference evidence="3 4" key="1">
    <citation type="submission" date="2020-08" db="EMBL/GenBank/DDBJ databases">
        <title>Sequencing the genomes of 1000 actinobacteria strains.</title>
        <authorList>
            <person name="Klenk H.-P."/>
        </authorList>
    </citation>
    <scope>NUCLEOTIDE SEQUENCE [LARGE SCALE GENOMIC DNA]</scope>
    <source>
        <strain evidence="3 4">DSM 43582</strain>
    </source>
</reference>